<dbReference type="PROSITE" id="PS51030">
    <property type="entry name" value="NUCLEAR_REC_DBD_2"/>
    <property type="match status" value="1"/>
</dbReference>
<dbReference type="GO" id="GO:0004879">
    <property type="term" value="F:nuclear receptor activity"/>
    <property type="evidence" value="ECO:0007669"/>
    <property type="project" value="TreeGrafter"/>
</dbReference>
<dbReference type="PRINTS" id="PR00398">
    <property type="entry name" value="STRDHORMONER"/>
</dbReference>
<dbReference type="Gene3D" id="3.30.50.10">
    <property type="entry name" value="Erythroid Transcription Factor GATA-1, subunit A"/>
    <property type="match status" value="1"/>
</dbReference>
<evidence type="ECO:0000256" key="5">
    <source>
        <dbReference type="ARBA" id="ARBA00023015"/>
    </source>
</evidence>
<dbReference type="PROSITE" id="PS51843">
    <property type="entry name" value="NR_LBD"/>
    <property type="match status" value="1"/>
</dbReference>
<feature type="compositionally biased region" description="Acidic residues" evidence="15">
    <location>
        <begin position="33"/>
        <end position="42"/>
    </location>
</feature>
<dbReference type="GO" id="GO:0030154">
    <property type="term" value="P:cell differentiation"/>
    <property type="evidence" value="ECO:0007669"/>
    <property type="project" value="TreeGrafter"/>
</dbReference>
<dbReference type="FunFam" id="1.10.565.10:FF:000024">
    <property type="entry name" value="Nuclear receptor subfamily 1 group I member 2"/>
    <property type="match status" value="1"/>
</dbReference>
<evidence type="ECO:0000256" key="1">
    <source>
        <dbReference type="ARBA" id="ARBA00008092"/>
    </source>
</evidence>
<dbReference type="PANTHER" id="PTHR24082:SF39">
    <property type="entry name" value="NUCLEAR RECEPTOR SUBFAMILY 1 GROUP I MEMBER 2"/>
    <property type="match status" value="1"/>
</dbReference>
<dbReference type="InterPro" id="IPR001628">
    <property type="entry name" value="Znf_hrmn_rcpt"/>
</dbReference>
<evidence type="ECO:0000256" key="11">
    <source>
        <dbReference type="ARBA" id="ARBA00074444"/>
    </source>
</evidence>
<evidence type="ECO:0000256" key="12">
    <source>
        <dbReference type="ARBA" id="ARBA00078912"/>
    </source>
</evidence>
<comment type="subcellular location">
    <subcellularLocation>
        <location evidence="14">Nucleus</location>
    </subcellularLocation>
</comment>
<dbReference type="GO" id="GO:0000122">
    <property type="term" value="P:negative regulation of transcription by RNA polymerase II"/>
    <property type="evidence" value="ECO:0007669"/>
    <property type="project" value="TreeGrafter"/>
</dbReference>
<dbReference type="SMART" id="SM00399">
    <property type="entry name" value="ZnF_C4"/>
    <property type="match status" value="1"/>
</dbReference>
<evidence type="ECO:0000256" key="7">
    <source>
        <dbReference type="ARBA" id="ARBA00023159"/>
    </source>
</evidence>
<dbReference type="PROSITE" id="PS00031">
    <property type="entry name" value="NUCLEAR_REC_DBD_1"/>
    <property type="match status" value="1"/>
</dbReference>
<protein>
    <recommendedName>
        <fullName evidence="11">Nuclear receptor subfamily 1 group I member 2</fullName>
    </recommendedName>
    <alternativeName>
        <fullName evidence="13">Orphan nuclear receptor PXR</fullName>
    </alternativeName>
    <alternativeName>
        <fullName evidence="12">Pregnane X receptor</fullName>
    </alternativeName>
</protein>
<dbReference type="SMR" id="A0A096XNT2"/>
<dbReference type="InterPro" id="IPR000536">
    <property type="entry name" value="Nucl_hrmn_rcpt_lig-bd"/>
</dbReference>
<keyword evidence="4 14" id="KW-0862">Zinc</keyword>
<feature type="region of interest" description="Disordered" evidence="15">
    <location>
        <begin position="21"/>
        <end position="43"/>
    </location>
</feature>
<dbReference type="SUPFAM" id="SSF48508">
    <property type="entry name" value="Nuclear receptor ligand-binding domain"/>
    <property type="match status" value="1"/>
</dbReference>
<comment type="similarity">
    <text evidence="1">Belongs to the nuclear hormone receptor family. NR1 subfamily.</text>
</comment>
<keyword evidence="3 14" id="KW-0863">Zinc-finger</keyword>
<dbReference type="InterPro" id="IPR050234">
    <property type="entry name" value="Nuclear_hormone_rcpt_NR1"/>
</dbReference>
<proteinExistence type="evidence at transcript level"/>
<evidence type="ECO:0000256" key="14">
    <source>
        <dbReference type="RuleBase" id="RU004334"/>
    </source>
</evidence>
<evidence type="ECO:0000256" key="3">
    <source>
        <dbReference type="ARBA" id="ARBA00022771"/>
    </source>
</evidence>
<evidence type="ECO:0000259" key="17">
    <source>
        <dbReference type="PROSITE" id="PS51843"/>
    </source>
</evidence>
<dbReference type="SUPFAM" id="SSF57716">
    <property type="entry name" value="Glucocorticoid receptor-like (DNA-binding domain)"/>
    <property type="match status" value="1"/>
</dbReference>
<dbReference type="GO" id="GO:0000978">
    <property type="term" value="F:RNA polymerase II cis-regulatory region sequence-specific DNA binding"/>
    <property type="evidence" value="ECO:0007669"/>
    <property type="project" value="TreeGrafter"/>
</dbReference>
<evidence type="ECO:0000313" key="18">
    <source>
        <dbReference type="EMBL" id="AID21701.1"/>
    </source>
</evidence>
<dbReference type="FunFam" id="3.30.50.10:FF:000033">
    <property type="entry name" value="Nuclear receptor subfamily 1 group I member 2"/>
    <property type="match status" value="1"/>
</dbReference>
<dbReference type="CDD" id="cd06934">
    <property type="entry name" value="NR_LBD_PXR_like"/>
    <property type="match status" value="1"/>
</dbReference>
<evidence type="ECO:0000256" key="9">
    <source>
        <dbReference type="ARBA" id="ARBA00023170"/>
    </source>
</evidence>
<keyword evidence="9 14" id="KW-0675">Receptor</keyword>
<evidence type="ECO:0000256" key="10">
    <source>
        <dbReference type="ARBA" id="ARBA00023242"/>
    </source>
</evidence>
<evidence type="ECO:0000256" key="15">
    <source>
        <dbReference type="SAM" id="MobiDB-lite"/>
    </source>
</evidence>
<accession>A0A096XNT2</accession>
<keyword evidence="6 14" id="KW-0238">DNA-binding</keyword>
<evidence type="ECO:0000256" key="2">
    <source>
        <dbReference type="ARBA" id="ARBA00022723"/>
    </source>
</evidence>
<organism evidence="18">
    <name type="scientific">Gobiocypris rarus</name>
    <name type="common">Chinese rare minnow</name>
    <dbReference type="NCBI Taxonomy" id="143606"/>
    <lineage>
        <taxon>Eukaryota</taxon>
        <taxon>Metazoa</taxon>
        <taxon>Chordata</taxon>
        <taxon>Craniata</taxon>
        <taxon>Vertebrata</taxon>
        <taxon>Euteleostomi</taxon>
        <taxon>Actinopterygii</taxon>
        <taxon>Neopterygii</taxon>
        <taxon>Teleostei</taxon>
        <taxon>Ostariophysi</taxon>
        <taxon>Cypriniformes</taxon>
        <taxon>Gobionidae</taxon>
        <taxon>Sarcocheilichthyinae</taxon>
        <taxon>Gobiocypris</taxon>
    </lineage>
</organism>
<dbReference type="InterPro" id="IPR001723">
    <property type="entry name" value="Nuclear_hrmn_rcpt"/>
</dbReference>
<keyword evidence="2 14" id="KW-0479">Metal-binding</keyword>
<keyword evidence="7" id="KW-0010">Activator</keyword>
<keyword evidence="10 14" id="KW-0539">Nucleus</keyword>
<name>A0A096XNT2_GOBRA</name>
<dbReference type="SMART" id="SM00430">
    <property type="entry name" value="HOLI"/>
    <property type="match status" value="1"/>
</dbReference>
<sequence>MSCLYDMCLLQIRMSKEMEELSPLGDSGHGDGSEDETEEDDEPKICQVCGDKSTGYHFNAMTCEGCKGFFRRAMKRPVAQICCPFQNTCIITKSNRRQCQSCRLQKCISIGMKRELIMSDEAVEKRRIQIRRKRMHEEPIMLSPQQEAVIQELLTAHQKTFDMSCAQFIQFRPLDRDQKFMPEYSQEPKSGRYSNAVMCKPPTEDAMQWTINSLSSPSSSIQSLENKERTCLKSAIFTSLPHFTDLTTYMIKNVINFSKTLAMFRALIIEDQISLLKGATFEIILIHFNMFFNEVTGIWECGPLQYCLDDAMRAGFQRHLLDPMMNFHYTLRKLHLREEEYVLMQAISLFSPDRPGVTHHNVVDRNQETLALTLKTYIEAKRTEPDKNLLYPKIMACLTEMRSMNEEYTKQMLKIQDIQPEVSPLLLEIISKDS</sequence>
<evidence type="ECO:0000256" key="4">
    <source>
        <dbReference type="ARBA" id="ARBA00022833"/>
    </source>
</evidence>
<dbReference type="PANTHER" id="PTHR24082">
    <property type="entry name" value="NUCLEAR HORMONE RECEPTOR"/>
    <property type="match status" value="1"/>
</dbReference>
<dbReference type="Gene3D" id="1.10.565.10">
    <property type="entry name" value="Retinoid X Receptor"/>
    <property type="match status" value="1"/>
</dbReference>
<feature type="domain" description="Nuclear receptor" evidence="16">
    <location>
        <begin position="43"/>
        <end position="119"/>
    </location>
</feature>
<keyword evidence="8 14" id="KW-0804">Transcription</keyword>
<feature type="domain" description="NR LBD" evidence="17">
    <location>
        <begin position="145"/>
        <end position="434"/>
    </location>
</feature>
<gene>
    <name evidence="18" type="primary">PXR</name>
</gene>
<evidence type="ECO:0000256" key="8">
    <source>
        <dbReference type="ARBA" id="ARBA00023163"/>
    </source>
</evidence>
<evidence type="ECO:0000259" key="16">
    <source>
        <dbReference type="PROSITE" id="PS51030"/>
    </source>
</evidence>
<dbReference type="InterPro" id="IPR013088">
    <property type="entry name" value="Znf_NHR/GATA"/>
</dbReference>
<dbReference type="GO" id="GO:0045944">
    <property type="term" value="P:positive regulation of transcription by RNA polymerase II"/>
    <property type="evidence" value="ECO:0007669"/>
    <property type="project" value="TreeGrafter"/>
</dbReference>
<evidence type="ECO:0000256" key="13">
    <source>
        <dbReference type="ARBA" id="ARBA00082649"/>
    </source>
</evidence>
<keyword evidence="5 14" id="KW-0805">Transcription regulation</keyword>
<dbReference type="EMBL" id="KF318209">
    <property type="protein sequence ID" value="AID21701.1"/>
    <property type="molecule type" value="mRNA"/>
</dbReference>
<dbReference type="GO" id="GO:0008270">
    <property type="term" value="F:zinc ion binding"/>
    <property type="evidence" value="ECO:0007669"/>
    <property type="project" value="UniProtKB-KW"/>
</dbReference>
<dbReference type="AlphaFoldDB" id="A0A096XNT2"/>
<evidence type="ECO:0000256" key="6">
    <source>
        <dbReference type="ARBA" id="ARBA00023125"/>
    </source>
</evidence>
<dbReference type="InterPro" id="IPR035500">
    <property type="entry name" value="NHR-like_dom_sf"/>
</dbReference>
<reference evidence="18" key="1">
    <citation type="journal article" date="2014" name="Mol. Biol. Rep.">
        <title>Molecular characterization of PXR and two sulfotransferases and hepatic transcripts of PXR, two sulfotransferases and CYP3A responsive to bisphenol A in rare minnow Gobiocypris rarus.</title>
        <authorList>
            <person name="Gao J."/>
            <person name="Zhang Y."/>
            <person name="Yang Y."/>
            <person name="Yuan C."/>
            <person name="Qin F."/>
            <person name="Liu S."/>
            <person name="Zheng Y."/>
            <person name="Wang Z."/>
        </authorList>
    </citation>
    <scope>NUCLEOTIDE SEQUENCE</scope>
</reference>
<dbReference type="PRINTS" id="PR00047">
    <property type="entry name" value="STROIDFINGER"/>
</dbReference>
<dbReference type="GO" id="GO:0005634">
    <property type="term" value="C:nucleus"/>
    <property type="evidence" value="ECO:0007669"/>
    <property type="project" value="UniProtKB-SubCell"/>
</dbReference>
<dbReference type="Pfam" id="PF00104">
    <property type="entry name" value="Hormone_recep"/>
    <property type="match status" value="1"/>
</dbReference>
<dbReference type="Pfam" id="PF00105">
    <property type="entry name" value="zf-C4"/>
    <property type="match status" value="1"/>
</dbReference>